<accession>A0A934U534</accession>
<protein>
    <submittedName>
        <fullName evidence="1">AlkZ family DNA glycosylase</fullName>
    </submittedName>
</protein>
<organism evidence="1 2">
    <name type="scientific">Antrihabitans stalagmiti</name>
    <dbReference type="NCBI Taxonomy" id="2799499"/>
    <lineage>
        <taxon>Bacteria</taxon>
        <taxon>Bacillati</taxon>
        <taxon>Actinomycetota</taxon>
        <taxon>Actinomycetes</taxon>
        <taxon>Mycobacteriales</taxon>
        <taxon>Nocardiaceae</taxon>
        <taxon>Antrihabitans</taxon>
    </lineage>
</organism>
<reference evidence="1" key="1">
    <citation type="submission" date="2020-12" db="EMBL/GenBank/DDBJ databases">
        <title>Antrihabitans popcorni sp. nov. and Antrihabitans auranticaus sp. nov., isolated from a larva cave.</title>
        <authorList>
            <person name="Lee S.D."/>
            <person name="Kim I.S."/>
        </authorList>
    </citation>
    <scope>NUCLEOTIDE SEQUENCE</scope>
    <source>
        <strain evidence="1">YC3-6</strain>
    </source>
</reference>
<dbReference type="InterPro" id="IPR009351">
    <property type="entry name" value="AlkZ-like"/>
</dbReference>
<dbReference type="Proteomes" id="UP000655868">
    <property type="component" value="Unassembled WGS sequence"/>
</dbReference>
<evidence type="ECO:0000313" key="1">
    <source>
        <dbReference type="EMBL" id="MBJ8340952.1"/>
    </source>
</evidence>
<comment type="caution">
    <text evidence="1">The sequence shown here is derived from an EMBL/GenBank/DDBJ whole genome shotgun (WGS) entry which is preliminary data.</text>
</comment>
<sequence length="369" mass="40229">MVRVIPPIGARALNRATLARQQLLKRSSMSALEFTEHAFGLQAQAPMAPYFALWARLKNFAPEQLSELLLNRSAVRIVVMRGTVHLLAADDARLLRPLVQPVMDRDLRLNALHAAGLEGIDHDALAAAGRALVEETPLTAAELRPLLGERWPDRDPAALAHGVRGLLPLVQVPPRGIWGKAGQPTLTTLEHWLGREPLANPSLDVMVFRYLAAYGPASIQDVQAWSGLTRLGEVVERIRSQLIVFRSESGTELFDLPDAPRPGPDVVAPVRILAPFDNLLLSYADRTRVLDEEYKAVLFTQNGIIKPAVLVNGRAVGFVAITKTKGAVLLEVSLFTKIAKSALTALEKEGHALLRFAHPGAGSYEVRVG</sequence>
<keyword evidence="2" id="KW-1185">Reference proteome</keyword>
<name>A0A934U534_9NOCA</name>
<dbReference type="Pfam" id="PF06224">
    <property type="entry name" value="AlkZ-like"/>
    <property type="match status" value="1"/>
</dbReference>
<gene>
    <name evidence="1" type="ORF">JGU71_18870</name>
</gene>
<dbReference type="EMBL" id="JAEMNV010000006">
    <property type="protein sequence ID" value="MBJ8340952.1"/>
    <property type="molecule type" value="Genomic_DNA"/>
</dbReference>
<evidence type="ECO:0000313" key="2">
    <source>
        <dbReference type="Proteomes" id="UP000655868"/>
    </source>
</evidence>
<dbReference type="PANTHER" id="PTHR38479:SF2">
    <property type="entry name" value="WINGED HELIX DNA-BINDING DOMAIN-CONTAINING PROTEIN"/>
    <property type="match status" value="1"/>
</dbReference>
<dbReference type="AlphaFoldDB" id="A0A934U534"/>
<dbReference type="PANTHER" id="PTHR38479">
    <property type="entry name" value="LMO0824 PROTEIN"/>
    <property type="match status" value="1"/>
</dbReference>
<proteinExistence type="predicted"/>